<dbReference type="InterPro" id="IPR001098">
    <property type="entry name" value="DNA-dir_DNA_pol_A_palm_dom"/>
</dbReference>
<accession>A0A645FJ47</accession>
<keyword evidence="7" id="KW-0238">DNA-binding</keyword>
<evidence type="ECO:0000256" key="6">
    <source>
        <dbReference type="ARBA" id="ARBA00022932"/>
    </source>
</evidence>
<proteinExistence type="inferred from homology"/>
<keyword evidence="3 10" id="KW-0808">Transferase</keyword>
<comment type="caution">
    <text evidence="10">The sequence shown here is derived from an EMBL/GenBank/DDBJ whole genome shotgun (WGS) entry which is preliminary data.</text>
</comment>
<dbReference type="FunFam" id="1.10.150.20:FF:000002">
    <property type="entry name" value="DNA polymerase I"/>
    <property type="match status" value="1"/>
</dbReference>
<evidence type="ECO:0000256" key="7">
    <source>
        <dbReference type="ARBA" id="ARBA00023125"/>
    </source>
</evidence>
<dbReference type="PROSITE" id="PS00447">
    <property type="entry name" value="DNA_POLYMERASE_A"/>
    <property type="match status" value="1"/>
</dbReference>
<protein>
    <recommendedName>
        <fullName evidence="2">DNA-directed DNA polymerase</fullName>
        <ecNumber evidence="2">2.7.7.7</ecNumber>
    </recommendedName>
</protein>
<gene>
    <name evidence="10" type="primary">polA_47</name>
    <name evidence="10" type="ORF">SDC9_159588</name>
</gene>
<dbReference type="Pfam" id="PF00476">
    <property type="entry name" value="DNA_pol_A"/>
    <property type="match status" value="1"/>
</dbReference>
<evidence type="ECO:0000256" key="1">
    <source>
        <dbReference type="ARBA" id="ARBA00007705"/>
    </source>
</evidence>
<comment type="catalytic activity">
    <reaction evidence="8">
        <text>DNA(n) + a 2'-deoxyribonucleoside 5'-triphosphate = DNA(n+1) + diphosphate</text>
        <dbReference type="Rhea" id="RHEA:22508"/>
        <dbReference type="Rhea" id="RHEA-COMP:17339"/>
        <dbReference type="Rhea" id="RHEA-COMP:17340"/>
        <dbReference type="ChEBI" id="CHEBI:33019"/>
        <dbReference type="ChEBI" id="CHEBI:61560"/>
        <dbReference type="ChEBI" id="CHEBI:173112"/>
        <dbReference type="EC" id="2.7.7.7"/>
    </reaction>
</comment>
<dbReference type="SUPFAM" id="SSF56672">
    <property type="entry name" value="DNA/RNA polymerases"/>
    <property type="match status" value="1"/>
</dbReference>
<dbReference type="GO" id="GO:0003677">
    <property type="term" value="F:DNA binding"/>
    <property type="evidence" value="ECO:0007669"/>
    <property type="project" value="UniProtKB-KW"/>
</dbReference>
<keyword evidence="4 10" id="KW-0548">Nucleotidyltransferase</keyword>
<keyword evidence="5" id="KW-0235">DNA replication</keyword>
<evidence type="ECO:0000256" key="4">
    <source>
        <dbReference type="ARBA" id="ARBA00022695"/>
    </source>
</evidence>
<sequence>MQNIPVRTAQGREIRRAFIASEGNVLVDADYSQIELRLLAHISGDEGMIQAFNTGKDIHRTTASEVFRVPFDEVTSELRNAAKAVNFGIVYGISDFGLARNLDIPVKRAAEYIKLYFDRYPGVKKYLDRSVEEAKQQGYAVTMYERRRAMLELKSSNYNTRSFGERVAMNMPIQGTAADIIKLAMVKVSQMLKERGLKTKLILQVHDELIFDVPKSEADEVVTLVHDCMEHVAELSVPLDADVKVGRSWYETK</sequence>
<dbReference type="GO" id="GO:0003887">
    <property type="term" value="F:DNA-directed DNA polymerase activity"/>
    <property type="evidence" value="ECO:0007669"/>
    <property type="project" value="UniProtKB-KW"/>
</dbReference>
<evidence type="ECO:0000256" key="5">
    <source>
        <dbReference type="ARBA" id="ARBA00022705"/>
    </source>
</evidence>
<dbReference type="PANTHER" id="PTHR10133">
    <property type="entry name" value="DNA POLYMERASE I"/>
    <property type="match status" value="1"/>
</dbReference>
<feature type="domain" description="DNA-directed DNA polymerase family A palm" evidence="9">
    <location>
        <begin position="11"/>
        <end position="217"/>
    </location>
</feature>
<evidence type="ECO:0000256" key="3">
    <source>
        <dbReference type="ARBA" id="ARBA00022679"/>
    </source>
</evidence>
<dbReference type="InterPro" id="IPR002298">
    <property type="entry name" value="DNA_polymerase_A"/>
</dbReference>
<dbReference type="Gene3D" id="3.30.70.370">
    <property type="match status" value="1"/>
</dbReference>
<dbReference type="InterPro" id="IPR043502">
    <property type="entry name" value="DNA/RNA_pol_sf"/>
</dbReference>
<dbReference type="GO" id="GO:0006302">
    <property type="term" value="P:double-strand break repair"/>
    <property type="evidence" value="ECO:0007669"/>
    <property type="project" value="TreeGrafter"/>
</dbReference>
<dbReference type="EC" id="2.7.7.7" evidence="2"/>
<dbReference type="SMART" id="SM00482">
    <property type="entry name" value="POLAc"/>
    <property type="match status" value="1"/>
</dbReference>
<evidence type="ECO:0000259" key="9">
    <source>
        <dbReference type="SMART" id="SM00482"/>
    </source>
</evidence>
<dbReference type="PANTHER" id="PTHR10133:SF27">
    <property type="entry name" value="DNA POLYMERASE NU"/>
    <property type="match status" value="1"/>
</dbReference>
<name>A0A645FJ47_9ZZZZ</name>
<evidence type="ECO:0000313" key="10">
    <source>
        <dbReference type="EMBL" id="MPN12273.1"/>
    </source>
</evidence>
<reference evidence="10" key="1">
    <citation type="submission" date="2019-08" db="EMBL/GenBank/DDBJ databases">
        <authorList>
            <person name="Kucharzyk K."/>
            <person name="Murdoch R.W."/>
            <person name="Higgins S."/>
            <person name="Loffler F."/>
        </authorList>
    </citation>
    <scope>NUCLEOTIDE SEQUENCE</scope>
</reference>
<dbReference type="EMBL" id="VSSQ01058590">
    <property type="protein sequence ID" value="MPN12273.1"/>
    <property type="molecule type" value="Genomic_DNA"/>
</dbReference>
<comment type="similarity">
    <text evidence="1">Belongs to the DNA polymerase type-A family.</text>
</comment>
<evidence type="ECO:0000256" key="2">
    <source>
        <dbReference type="ARBA" id="ARBA00012417"/>
    </source>
</evidence>
<dbReference type="Gene3D" id="1.10.150.20">
    <property type="entry name" value="5' to 3' exonuclease, C-terminal subdomain"/>
    <property type="match status" value="1"/>
</dbReference>
<keyword evidence="6" id="KW-0239">DNA-directed DNA polymerase</keyword>
<evidence type="ECO:0000256" key="8">
    <source>
        <dbReference type="ARBA" id="ARBA00049244"/>
    </source>
</evidence>
<dbReference type="InterPro" id="IPR019760">
    <property type="entry name" value="DNA-dir_DNA_pol_A_CS"/>
</dbReference>
<dbReference type="PRINTS" id="PR00868">
    <property type="entry name" value="DNAPOLI"/>
</dbReference>
<organism evidence="10">
    <name type="scientific">bioreactor metagenome</name>
    <dbReference type="NCBI Taxonomy" id="1076179"/>
    <lineage>
        <taxon>unclassified sequences</taxon>
        <taxon>metagenomes</taxon>
        <taxon>ecological metagenomes</taxon>
    </lineage>
</organism>
<dbReference type="GO" id="GO:0006261">
    <property type="term" value="P:DNA-templated DNA replication"/>
    <property type="evidence" value="ECO:0007669"/>
    <property type="project" value="InterPro"/>
</dbReference>
<dbReference type="AlphaFoldDB" id="A0A645FJ47"/>